<evidence type="ECO:0000313" key="1">
    <source>
        <dbReference type="EMBL" id="VYT01718.1"/>
    </source>
</evidence>
<protein>
    <recommendedName>
        <fullName evidence="2">DUF4318 domain-containing protein</fullName>
    </recommendedName>
</protein>
<evidence type="ECO:0008006" key="2">
    <source>
        <dbReference type="Google" id="ProtNLM"/>
    </source>
</evidence>
<dbReference type="AlphaFoldDB" id="A0A6N2T7R5"/>
<dbReference type="RefSeq" id="WP_156353814.1">
    <property type="nucleotide sequence ID" value="NZ_CACRST010000013.1"/>
</dbReference>
<dbReference type="EMBL" id="CACRST010000013">
    <property type="protein sequence ID" value="VYT01718.1"/>
    <property type="molecule type" value="Genomic_DNA"/>
</dbReference>
<accession>A0A6N2T7R5</accession>
<name>A0A6N2T7R5_9FIRM</name>
<organism evidence="1">
    <name type="scientific">Blautia glucerasea</name>
    <dbReference type="NCBI Taxonomy" id="536633"/>
    <lineage>
        <taxon>Bacteria</taxon>
        <taxon>Bacillati</taxon>
        <taxon>Bacillota</taxon>
        <taxon>Clostridia</taxon>
        <taxon>Lachnospirales</taxon>
        <taxon>Lachnospiraceae</taxon>
        <taxon>Blautia</taxon>
    </lineage>
</organism>
<reference evidence="1" key="1">
    <citation type="submission" date="2019-11" db="EMBL/GenBank/DDBJ databases">
        <authorList>
            <person name="Feng L."/>
        </authorList>
    </citation>
    <scope>NUCLEOTIDE SEQUENCE</scope>
    <source>
        <strain evidence="1">BgluceraseaLFYP119</strain>
    </source>
</reference>
<sequence>MFKKGFWVPYEDSGEYPTKLKAMEAISRYCEENGESCIFTGEDEVEINGTKYEIYRGYENGSRGNYGICCREKK</sequence>
<gene>
    <name evidence="1" type="ORF">BGLFYP119_01479</name>
</gene>
<proteinExistence type="predicted"/>